<dbReference type="Pfam" id="PF16810">
    <property type="entry name" value="RXLR"/>
    <property type="match status" value="1"/>
</dbReference>
<feature type="transmembrane region" description="Helical" evidence="6">
    <location>
        <begin position="37"/>
        <end position="60"/>
    </location>
</feature>
<proteinExistence type="inferred from homology"/>
<name>A0A9W6U2D3_9STRA</name>
<accession>A0A9W6U2D3</accession>
<evidence type="ECO:0000256" key="6">
    <source>
        <dbReference type="SAM" id="Phobius"/>
    </source>
</evidence>
<evidence type="ECO:0000256" key="5">
    <source>
        <dbReference type="RuleBase" id="RU367124"/>
    </source>
</evidence>
<gene>
    <name evidence="7" type="ORF">Plil01_000982900</name>
</gene>
<comment type="caution">
    <text evidence="7">The sequence shown here is derived from an EMBL/GenBank/DDBJ whole genome shotgun (WGS) entry which is preliminary data.</text>
</comment>
<evidence type="ECO:0000313" key="8">
    <source>
        <dbReference type="Proteomes" id="UP001165083"/>
    </source>
</evidence>
<keyword evidence="8" id="KW-1185">Reference proteome</keyword>
<dbReference type="EMBL" id="BSXW01000502">
    <property type="protein sequence ID" value="GMF24092.1"/>
    <property type="molecule type" value="Genomic_DNA"/>
</dbReference>
<comment type="similarity">
    <text evidence="2 5">Belongs to the RxLR effector family.</text>
</comment>
<protein>
    <recommendedName>
        <fullName evidence="5">RxLR effector protein</fullName>
    </recommendedName>
</protein>
<evidence type="ECO:0000256" key="3">
    <source>
        <dbReference type="ARBA" id="ARBA00022525"/>
    </source>
</evidence>
<comment type="function">
    <text evidence="5">Effector that suppresses plant defense responses during pathogen infection.</text>
</comment>
<keyword evidence="6" id="KW-0812">Transmembrane</keyword>
<keyword evidence="4" id="KW-0732">Signal</keyword>
<evidence type="ECO:0000256" key="4">
    <source>
        <dbReference type="ARBA" id="ARBA00022729"/>
    </source>
</evidence>
<keyword evidence="6" id="KW-1133">Transmembrane helix</keyword>
<organism evidence="7 8">
    <name type="scientific">Phytophthora lilii</name>
    <dbReference type="NCBI Taxonomy" id="2077276"/>
    <lineage>
        <taxon>Eukaryota</taxon>
        <taxon>Sar</taxon>
        <taxon>Stramenopiles</taxon>
        <taxon>Oomycota</taxon>
        <taxon>Peronosporomycetes</taxon>
        <taxon>Peronosporales</taxon>
        <taxon>Peronosporaceae</taxon>
        <taxon>Phytophthora</taxon>
    </lineage>
</organism>
<dbReference type="Proteomes" id="UP001165083">
    <property type="component" value="Unassembled WGS sequence"/>
</dbReference>
<evidence type="ECO:0000256" key="1">
    <source>
        <dbReference type="ARBA" id="ARBA00004613"/>
    </source>
</evidence>
<evidence type="ECO:0000256" key="2">
    <source>
        <dbReference type="ARBA" id="ARBA00010400"/>
    </source>
</evidence>
<keyword evidence="3 5" id="KW-0964">Secreted</keyword>
<sequence>MGTNVDFVIIFLGIRVDFVSHFTILVSVLSAQPNSTMRVFLLLAVTIASGCAVSTDAIVLDKISASKRDSEIQILSRTAANLQTKRFLRTYDDVEERAGGLDKLDDALSKLSLKQPKLSIGWSTPGLGGEISYQPSNQTQV</sequence>
<dbReference type="AlphaFoldDB" id="A0A9W6U2D3"/>
<comment type="subcellular location">
    <subcellularLocation>
        <location evidence="1 5">Secreted</location>
    </subcellularLocation>
</comment>
<keyword evidence="6" id="KW-0472">Membrane</keyword>
<comment type="domain">
    <text evidence="5">The RxLR-dEER motif acts to carry the protein into the host cell cytoplasm through binding to cell surface phosphatidylinositol-3-phosphate.</text>
</comment>
<dbReference type="InterPro" id="IPR031825">
    <property type="entry name" value="RXLR"/>
</dbReference>
<reference evidence="7" key="1">
    <citation type="submission" date="2023-04" db="EMBL/GenBank/DDBJ databases">
        <title>Phytophthora lilii NBRC 32176.</title>
        <authorList>
            <person name="Ichikawa N."/>
            <person name="Sato H."/>
            <person name="Tonouchi N."/>
        </authorList>
    </citation>
    <scope>NUCLEOTIDE SEQUENCE</scope>
    <source>
        <strain evidence="7">NBRC 32176</strain>
    </source>
</reference>
<evidence type="ECO:0000313" key="7">
    <source>
        <dbReference type="EMBL" id="GMF24092.1"/>
    </source>
</evidence>
<feature type="transmembrane region" description="Helical" evidence="6">
    <location>
        <begin position="7"/>
        <end position="31"/>
    </location>
</feature>